<gene>
    <name evidence="4" type="ORF">RHGRI_005246</name>
</gene>
<accession>A0AAV6LBU2</accession>
<dbReference type="GO" id="GO:0004843">
    <property type="term" value="F:cysteine-type deubiquitinase activity"/>
    <property type="evidence" value="ECO:0007669"/>
    <property type="project" value="InterPro"/>
</dbReference>
<proteinExistence type="inferred from homology"/>
<comment type="similarity">
    <text evidence="1 2">Belongs to the peptidase C12 family.</text>
</comment>
<feature type="domain" description="UCH catalytic" evidence="3">
    <location>
        <begin position="1"/>
        <end position="81"/>
    </location>
</feature>
<dbReference type="InterPro" id="IPR038765">
    <property type="entry name" value="Papain-like_cys_pep_sf"/>
</dbReference>
<evidence type="ECO:0000259" key="3">
    <source>
        <dbReference type="PROSITE" id="PS52048"/>
    </source>
</evidence>
<evidence type="ECO:0000313" key="4">
    <source>
        <dbReference type="EMBL" id="KAG5562447.1"/>
    </source>
</evidence>
<evidence type="ECO:0000313" key="5">
    <source>
        <dbReference type="Proteomes" id="UP000823749"/>
    </source>
</evidence>
<protein>
    <recommendedName>
        <fullName evidence="3">UCH catalytic domain-containing protein</fullName>
    </recommendedName>
</protein>
<dbReference type="Gene3D" id="3.30.1490.420">
    <property type="entry name" value="Ubiquitin carboxyl-terminal hydrolase, domain 2"/>
    <property type="match status" value="1"/>
</dbReference>
<name>A0AAV6LBU2_9ERIC</name>
<dbReference type="Proteomes" id="UP000823749">
    <property type="component" value="Chromosome 2"/>
</dbReference>
<dbReference type="PROSITE" id="PS52048">
    <property type="entry name" value="UCH_DOMAIN"/>
    <property type="match status" value="1"/>
</dbReference>
<reference evidence="4" key="1">
    <citation type="submission" date="2020-08" db="EMBL/GenBank/DDBJ databases">
        <title>Plant Genome Project.</title>
        <authorList>
            <person name="Zhang R.-G."/>
        </authorList>
    </citation>
    <scope>NUCLEOTIDE SEQUENCE</scope>
    <source>
        <strain evidence="4">WSP0</strain>
        <tissue evidence="4">Leaf</tissue>
    </source>
</reference>
<evidence type="ECO:0000256" key="1">
    <source>
        <dbReference type="ARBA" id="ARBA00009326"/>
    </source>
</evidence>
<dbReference type="InterPro" id="IPR001578">
    <property type="entry name" value="Peptidase_C12_UCH"/>
</dbReference>
<dbReference type="EMBL" id="JACTNZ010000002">
    <property type="protein sequence ID" value="KAG5562447.1"/>
    <property type="molecule type" value="Genomic_DNA"/>
</dbReference>
<organism evidence="4 5">
    <name type="scientific">Rhododendron griersonianum</name>
    <dbReference type="NCBI Taxonomy" id="479676"/>
    <lineage>
        <taxon>Eukaryota</taxon>
        <taxon>Viridiplantae</taxon>
        <taxon>Streptophyta</taxon>
        <taxon>Embryophyta</taxon>
        <taxon>Tracheophyta</taxon>
        <taxon>Spermatophyta</taxon>
        <taxon>Magnoliopsida</taxon>
        <taxon>eudicotyledons</taxon>
        <taxon>Gunneridae</taxon>
        <taxon>Pentapetalae</taxon>
        <taxon>asterids</taxon>
        <taxon>Ericales</taxon>
        <taxon>Ericaceae</taxon>
        <taxon>Ericoideae</taxon>
        <taxon>Rhodoreae</taxon>
        <taxon>Rhododendron</taxon>
    </lineage>
</organism>
<dbReference type="GO" id="GO:0016579">
    <property type="term" value="P:protein deubiquitination"/>
    <property type="evidence" value="ECO:0007669"/>
    <property type="project" value="TreeGrafter"/>
</dbReference>
<dbReference type="SUPFAM" id="SSF54001">
    <property type="entry name" value="Cysteine proteinases"/>
    <property type="match status" value="1"/>
</dbReference>
<sequence length="86" mass="9354">MGIDVTCTWKEELLELQAVSRFSTEYDFVGQLYELDGRKSGPISLGPSSHGSLLQDAAKVIQGVIRNNPDSVNFNVIAISKKSGEP</sequence>
<dbReference type="GO" id="GO:0006511">
    <property type="term" value="P:ubiquitin-dependent protein catabolic process"/>
    <property type="evidence" value="ECO:0007669"/>
    <property type="project" value="InterPro"/>
</dbReference>
<keyword evidence="5" id="KW-1185">Reference proteome</keyword>
<dbReference type="AlphaFoldDB" id="A0AAV6LBU2"/>
<comment type="caution">
    <text evidence="2">Lacks conserved residue(s) required for the propagation of feature annotation.</text>
</comment>
<evidence type="ECO:0000256" key="2">
    <source>
        <dbReference type="PROSITE-ProRule" id="PRU01393"/>
    </source>
</evidence>
<dbReference type="Pfam" id="PF01088">
    <property type="entry name" value="Peptidase_C12"/>
    <property type="match status" value="1"/>
</dbReference>
<comment type="caution">
    <text evidence="4">The sequence shown here is derived from an EMBL/GenBank/DDBJ whole genome shotgun (WGS) entry which is preliminary data.</text>
</comment>
<dbReference type="PANTHER" id="PTHR10589">
    <property type="entry name" value="UBIQUITIN CARBOXYL-TERMINAL HYDROLASE"/>
    <property type="match status" value="1"/>
</dbReference>
<dbReference type="GO" id="GO:0005737">
    <property type="term" value="C:cytoplasm"/>
    <property type="evidence" value="ECO:0007669"/>
    <property type="project" value="TreeGrafter"/>
</dbReference>
<dbReference type="PANTHER" id="PTHR10589:SF17">
    <property type="entry name" value="UBIQUITIN CARBOXYL-TERMINAL HYDROLASE"/>
    <property type="match status" value="1"/>
</dbReference>